<dbReference type="NCBIfam" id="TIGR00392">
    <property type="entry name" value="ileS"/>
    <property type="match status" value="1"/>
</dbReference>
<comment type="subunit">
    <text evidence="8">Monomer.</text>
</comment>
<gene>
    <name evidence="8" type="primary">ileS</name>
    <name evidence="11" type="ORF">J2Z71_001495</name>
</gene>
<dbReference type="GO" id="GO:0004822">
    <property type="term" value="F:isoleucine-tRNA ligase activity"/>
    <property type="evidence" value="ECO:0007669"/>
    <property type="project" value="UniProtKB-EC"/>
</dbReference>
<dbReference type="EC" id="6.1.1.5" evidence="8"/>
<dbReference type="RefSeq" id="WP_210061692.1">
    <property type="nucleotide sequence ID" value="NZ_JAGGLJ010000016.1"/>
</dbReference>
<evidence type="ECO:0000256" key="8">
    <source>
        <dbReference type="HAMAP-Rule" id="MF_02003"/>
    </source>
</evidence>
<dbReference type="PRINTS" id="PR00984">
    <property type="entry name" value="TRNASYNTHILE"/>
</dbReference>
<dbReference type="PANTHER" id="PTHR42780">
    <property type="entry name" value="SOLEUCYL-TRNA SYNTHETASE"/>
    <property type="match status" value="1"/>
</dbReference>
<evidence type="ECO:0000259" key="10">
    <source>
        <dbReference type="Pfam" id="PF08264"/>
    </source>
</evidence>
<keyword evidence="8" id="KW-0479">Metal-binding</keyword>
<keyword evidence="5 8" id="KW-0030">Aminoacyl-tRNA synthetase</keyword>
<feature type="short sequence motif" description="'KMSKS' region" evidence="8">
    <location>
        <begin position="589"/>
        <end position="593"/>
    </location>
</feature>
<comment type="function">
    <text evidence="6 8">Catalyzes the attachment of isoleucine to tRNA(Ile). As IleRS can inadvertently accommodate and process structurally similar amino acids such as valine, to avoid such errors it has two additional distinct tRNA(Ile)-dependent editing activities. One activity is designated as 'pretransfer' editing and involves the hydrolysis of activated Val-AMP. The other activity is designated 'posttransfer' editing and involves deacylation of mischarged Val-tRNA(Ile).</text>
</comment>
<feature type="short sequence motif" description="'HIGH' region" evidence="8">
    <location>
        <begin position="49"/>
        <end position="59"/>
    </location>
</feature>
<reference evidence="11 12" key="1">
    <citation type="submission" date="2021-03" db="EMBL/GenBank/DDBJ databases">
        <title>Genomic Encyclopedia of Type Strains, Phase IV (KMG-IV): sequencing the most valuable type-strain genomes for metagenomic binning, comparative biology and taxonomic classification.</title>
        <authorList>
            <person name="Goeker M."/>
        </authorList>
    </citation>
    <scope>NUCLEOTIDE SEQUENCE [LARGE SCALE GENOMIC DNA]</scope>
    <source>
        <strain evidence="11 12">DSM 27563</strain>
    </source>
</reference>
<dbReference type="Pfam" id="PF19302">
    <property type="entry name" value="DUF5915"/>
    <property type="match status" value="1"/>
</dbReference>
<comment type="caution">
    <text evidence="11">The sequence shown here is derived from an EMBL/GenBank/DDBJ whole genome shotgun (WGS) entry which is preliminary data.</text>
</comment>
<dbReference type="InterPro" id="IPR002300">
    <property type="entry name" value="aa-tRNA-synth_Ia"/>
</dbReference>
<dbReference type="HAMAP" id="MF_02003">
    <property type="entry name" value="Ile_tRNA_synth_type2"/>
    <property type="match status" value="1"/>
</dbReference>
<comment type="subcellular location">
    <subcellularLocation>
        <location evidence="8">Cytoplasm</location>
    </subcellularLocation>
</comment>
<keyword evidence="12" id="KW-1185">Reference proteome</keyword>
<name>A0ABS4KDV0_9FIRM</name>
<evidence type="ECO:0000256" key="1">
    <source>
        <dbReference type="ARBA" id="ARBA00022598"/>
    </source>
</evidence>
<dbReference type="CDD" id="cd00818">
    <property type="entry name" value="IleRS_core"/>
    <property type="match status" value="1"/>
</dbReference>
<feature type="domain" description="Aminoacyl-tRNA synthetase class Ia" evidence="9">
    <location>
        <begin position="19"/>
        <end position="621"/>
    </location>
</feature>
<dbReference type="CDD" id="cd07961">
    <property type="entry name" value="Anticodon_Ia_Ile_ABEc"/>
    <property type="match status" value="1"/>
</dbReference>
<comment type="domain">
    <text evidence="8">IleRS has two distinct active sites: one for aminoacylation and one for editing. The misactivated valine is translocated from the active site to the editing site, which sterically excludes the correctly activated isoleucine. The single editing site contains two valyl binding pockets, one specific for each substrate (Val-AMP or Val-tRNA(Ile)).</text>
</comment>
<keyword evidence="4 8" id="KW-0648">Protein biosynthesis</keyword>
<dbReference type="Gene3D" id="3.40.50.620">
    <property type="entry name" value="HUPs"/>
    <property type="match status" value="2"/>
</dbReference>
<dbReference type="InterPro" id="IPR033709">
    <property type="entry name" value="Anticodon_Ile_ABEc"/>
</dbReference>
<protein>
    <recommendedName>
        <fullName evidence="8">Isoleucine--tRNA ligase</fullName>
        <ecNumber evidence="8">6.1.1.5</ecNumber>
    </recommendedName>
    <alternativeName>
        <fullName evidence="8">Isoleucyl-tRNA synthetase</fullName>
        <shortName evidence="8">IleRS</shortName>
    </alternativeName>
</protein>
<dbReference type="InterPro" id="IPR014729">
    <property type="entry name" value="Rossmann-like_a/b/a_fold"/>
</dbReference>
<evidence type="ECO:0000313" key="12">
    <source>
        <dbReference type="Proteomes" id="UP001519306"/>
    </source>
</evidence>
<evidence type="ECO:0000256" key="7">
    <source>
        <dbReference type="ARBA" id="ARBA00048359"/>
    </source>
</evidence>
<keyword evidence="1 8" id="KW-0436">Ligase</keyword>
<keyword evidence="3 8" id="KW-0067">ATP-binding</keyword>
<evidence type="ECO:0000256" key="3">
    <source>
        <dbReference type="ARBA" id="ARBA00022840"/>
    </source>
</evidence>
<evidence type="ECO:0000313" key="11">
    <source>
        <dbReference type="EMBL" id="MBP2025943.1"/>
    </source>
</evidence>
<dbReference type="InterPro" id="IPR023586">
    <property type="entry name" value="Ile-tRNA-ligase_type2"/>
</dbReference>
<evidence type="ECO:0000256" key="6">
    <source>
        <dbReference type="ARBA" id="ARBA00025217"/>
    </source>
</evidence>
<dbReference type="SUPFAM" id="SSF52374">
    <property type="entry name" value="Nucleotidylyl transferase"/>
    <property type="match status" value="1"/>
</dbReference>
<sequence>MKVFKALSKESVDLREQSIAKYWEEIDLLHRSVETREDNESYIFYEGPPTANGRPGIHHVMARTLKDLTCRYKTMQGFKVKRKAGWDTHGLPVEIEVEKKLGLKDKHDIESFGIDKFNKMCRESVFEYEKEWRALTNRMAYLIDLDNPYITLENDYIESVWNILNKMFEDGLIYEGHKILPYCPRCGTGLASHEVAQGYEEIKTETVIAKFKLKDKDEYFLAWTTTPWTLPSNVALTVNPNVDYIKVNYEGEVYYVAEALAGNIFENEYEVLDKMKGKDLEYVEYEQLLPFLSVDKKAFFVTCADYVTIDDGTGIVHSAPGFGEDDYQTGRRYNLPVLLPVGEDGKFTTTPWEGMFVMDADPEIIKYLREEEKMFRKQKMVHNYPHCWRCHTPLIYYAHPSWYIEVTKFKDQLIENNNGVNWFPEYVGEKRFGNWLENLNDWALSRSRYWGTPLPIWKCECGHTESIGSRKELAEKAIEDIDENIELHRPYVDDVHLKCSECGKVMTREKDVIDVWFDSGAMPFAQLHYPFENKEEFNDFFPADFINEGIDQTRGWFYSLLAISTYMTGKAPYKNVLVNDLILDKFGKKMSKSKGNTVSPFELFEQYGADVVRWYLLYVSPAWTPTKFDEDGLREVDSKFFRSLRNIYNFFSLYANTDEIDPREFNVSYENRDEIDKWLLSKYNNLLKNVKADMDVFDYTKVVRNIQDFVIEDFSNWYIRRNRRRFWKTEIDDDKKSVYNTTYEVLLGLTKLIAPFVPFIAEELFKSLEDKESVHLEYYPTADEDLIDLKLEEKMDLVRNLVALGRASREDVKIKVRQPLSKVIIDGKYEDIIGDLEDLIKEELNVKEVLFKDDLSVFMDYELKPNFKVAGSILGAKIKDFGKTLREVEPKEFVEKLKDGVVLNLNGEDTEIKEDYVLVNIKSKDGFDVMMENNLFVILDTDLTEDLIAEGLVREFISKVQQLRKSSDFDVLDTIKVTIDSDDEVNNAIFNSLDFVKEEVLAVEVIKDTLDLDIIDLNGHEAKIKVEKM</sequence>
<evidence type="ECO:0000256" key="4">
    <source>
        <dbReference type="ARBA" id="ARBA00022917"/>
    </source>
</evidence>
<proteinExistence type="inferred from homology"/>
<evidence type="ECO:0000256" key="2">
    <source>
        <dbReference type="ARBA" id="ARBA00022741"/>
    </source>
</evidence>
<comment type="catalytic activity">
    <reaction evidence="7 8">
        <text>tRNA(Ile) + L-isoleucine + ATP = L-isoleucyl-tRNA(Ile) + AMP + diphosphate</text>
        <dbReference type="Rhea" id="RHEA:11060"/>
        <dbReference type="Rhea" id="RHEA-COMP:9666"/>
        <dbReference type="Rhea" id="RHEA-COMP:9695"/>
        <dbReference type="ChEBI" id="CHEBI:30616"/>
        <dbReference type="ChEBI" id="CHEBI:33019"/>
        <dbReference type="ChEBI" id="CHEBI:58045"/>
        <dbReference type="ChEBI" id="CHEBI:78442"/>
        <dbReference type="ChEBI" id="CHEBI:78528"/>
        <dbReference type="ChEBI" id="CHEBI:456215"/>
        <dbReference type="EC" id="6.1.1.5"/>
    </reaction>
</comment>
<feature type="binding site" evidence="8">
    <location>
        <position position="592"/>
    </location>
    <ligand>
        <name>ATP</name>
        <dbReference type="ChEBI" id="CHEBI:30616"/>
    </ligand>
</feature>
<feature type="domain" description="Methionyl/Valyl/Leucyl/Isoleucyl-tRNA synthetase anticodon-binding" evidence="10">
    <location>
        <begin position="676"/>
        <end position="823"/>
    </location>
</feature>
<accession>A0ABS4KDV0</accession>
<dbReference type="Pfam" id="PF00133">
    <property type="entry name" value="tRNA-synt_1"/>
    <property type="match status" value="1"/>
</dbReference>
<dbReference type="InterPro" id="IPR013155">
    <property type="entry name" value="M/V/L/I-tRNA-synth_anticd-bd"/>
</dbReference>
<comment type="similarity">
    <text evidence="8">Belongs to the class-I aminoacyl-tRNA synthetase family. IleS type 2 subfamily.</text>
</comment>
<dbReference type="PANTHER" id="PTHR42780:SF1">
    <property type="entry name" value="ISOLEUCINE--TRNA LIGASE, CYTOPLASMIC"/>
    <property type="match status" value="1"/>
</dbReference>
<dbReference type="InterPro" id="IPR009008">
    <property type="entry name" value="Val/Leu/Ile-tRNA-synth_edit"/>
</dbReference>
<dbReference type="SUPFAM" id="SSF50677">
    <property type="entry name" value="ValRS/IleRS/LeuRS editing domain"/>
    <property type="match status" value="1"/>
</dbReference>
<comment type="cofactor">
    <cofactor evidence="8">
        <name>Zn(2+)</name>
        <dbReference type="ChEBI" id="CHEBI:29105"/>
    </cofactor>
</comment>
<dbReference type="InterPro" id="IPR009080">
    <property type="entry name" value="tRNAsynth_Ia_anticodon-bd"/>
</dbReference>
<keyword evidence="2 8" id="KW-0547">Nucleotide-binding</keyword>
<organism evidence="11 12">
    <name type="scientific">Peptoniphilus stercorisuis</name>
    <dbReference type="NCBI Taxonomy" id="1436965"/>
    <lineage>
        <taxon>Bacteria</taxon>
        <taxon>Bacillati</taxon>
        <taxon>Bacillota</taxon>
        <taxon>Tissierellia</taxon>
        <taxon>Tissierellales</taxon>
        <taxon>Peptoniphilaceae</taxon>
        <taxon>Peptoniphilus</taxon>
    </lineage>
</organism>
<dbReference type="SUPFAM" id="SSF47323">
    <property type="entry name" value="Anticodon-binding domain of a subclass of class I aminoacyl-tRNA synthetases"/>
    <property type="match status" value="1"/>
</dbReference>
<evidence type="ECO:0000259" key="9">
    <source>
        <dbReference type="Pfam" id="PF00133"/>
    </source>
</evidence>
<dbReference type="EMBL" id="JAGGLJ010000016">
    <property type="protein sequence ID" value="MBP2025943.1"/>
    <property type="molecule type" value="Genomic_DNA"/>
</dbReference>
<keyword evidence="8" id="KW-0963">Cytoplasm</keyword>
<keyword evidence="8" id="KW-0862">Zinc</keyword>
<dbReference type="Pfam" id="PF08264">
    <property type="entry name" value="Anticodon_1"/>
    <property type="match status" value="1"/>
</dbReference>
<dbReference type="Gene3D" id="1.10.730.10">
    <property type="entry name" value="Isoleucyl-tRNA Synthetase, Domain 1"/>
    <property type="match status" value="1"/>
</dbReference>
<dbReference type="InterPro" id="IPR002301">
    <property type="entry name" value="Ile-tRNA-ligase"/>
</dbReference>
<evidence type="ECO:0000256" key="5">
    <source>
        <dbReference type="ARBA" id="ARBA00023146"/>
    </source>
</evidence>
<dbReference type="Proteomes" id="UP001519306">
    <property type="component" value="Unassembled WGS sequence"/>
</dbReference>